<evidence type="ECO:0000313" key="1">
    <source>
        <dbReference type="EMBL" id="RDX97074.1"/>
    </source>
</evidence>
<accession>A0A371H2M8</accession>
<organism evidence="1 2">
    <name type="scientific">Mucuna pruriens</name>
    <name type="common">Velvet bean</name>
    <name type="synonym">Dolichos pruriens</name>
    <dbReference type="NCBI Taxonomy" id="157652"/>
    <lineage>
        <taxon>Eukaryota</taxon>
        <taxon>Viridiplantae</taxon>
        <taxon>Streptophyta</taxon>
        <taxon>Embryophyta</taxon>
        <taxon>Tracheophyta</taxon>
        <taxon>Spermatophyta</taxon>
        <taxon>Magnoliopsida</taxon>
        <taxon>eudicotyledons</taxon>
        <taxon>Gunneridae</taxon>
        <taxon>Pentapetalae</taxon>
        <taxon>rosids</taxon>
        <taxon>fabids</taxon>
        <taxon>Fabales</taxon>
        <taxon>Fabaceae</taxon>
        <taxon>Papilionoideae</taxon>
        <taxon>50 kb inversion clade</taxon>
        <taxon>NPAAA clade</taxon>
        <taxon>indigoferoid/millettioid clade</taxon>
        <taxon>Phaseoleae</taxon>
        <taxon>Mucuna</taxon>
    </lineage>
</organism>
<dbReference type="OrthoDB" id="1743010at2759"/>
<protein>
    <recommendedName>
        <fullName evidence="3">Retrotransposon gag domain-containing protein</fullName>
    </recommendedName>
</protein>
<reference evidence="1" key="1">
    <citation type="submission" date="2018-05" db="EMBL/GenBank/DDBJ databases">
        <title>Draft genome of Mucuna pruriens seed.</title>
        <authorList>
            <person name="Nnadi N.E."/>
            <person name="Vos R."/>
            <person name="Hasami M.H."/>
            <person name="Devisetty U.K."/>
            <person name="Aguiy J.C."/>
        </authorList>
    </citation>
    <scope>NUCLEOTIDE SEQUENCE [LARGE SCALE GENOMIC DNA]</scope>
    <source>
        <strain evidence="1">JCA_2017</strain>
    </source>
</reference>
<dbReference type="AlphaFoldDB" id="A0A371H2M8"/>
<keyword evidence="2" id="KW-1185">Reference proteome</keyword>
<feature type="non-terminal residue" evidence="1">
    <location>
        <position position="1"/>
    </location>
</feature>
<dbReference type="Proteomes" id="UP000257109">
    <property type="component" value="Unassembled WGS sequence"/>
</dbReference>
<sequence>MPRPKELRHIPRDFPRWNKPTEAQVVEEPEPVEASYPFPQATVNLPHYSYPVGHTGQMGVTFRTQEAIPAQDEKISSLEKRVRVIEGTGGHGLDATDHCLMSDVALPIDFKTPKFEKYKGSSCPRVHLAMYCRKMAAYVHHDKILVHCFQDSLTGPALTWYVNMEKREVRT</sequence>
<comment type="caution">
    <text evidence="1">The sequence shown here is derived from an EMBL/GenBank/DDBJ whole genome shotgun (WGS) entry which is preliminary data.</text>
</comment>
<name>A0A371H2M8_MUCPR</name>
<dbReference type="PANTHER" id="PTHR33223">
    <property type="entry name" value="CCHC-TYPE DOMAIN-CONTAINING PROTEIN"/>
    <property type="match status" value="1"/>
</dbReference>
<evidence type="ECO:0000313" key="2">
    <source>
        <dbReference type="Proteomes" id="UP000257109"/>
    </source>
</evidence>
<dbReference type="EMBL" id="QJKJ01003742">
    <property type="protein sequence ID" value="RDX97074.1"/>
    <property type="molecule type" value="Genomic_DNA"/>
</dbReference>
<gene>
    <name evidence="1" type="ORF">CR513_20201</name>
</gene>
<evidence type="ECO:0008006" key="3">
    <source>
        <dbReference type="Google" id="ProtNLM"/>
    </source>
</evidence>
<dbReference type="PANTHER" id="PTHR33223:SF8">
    <property type="entry name" value="OS04G0172440 PROTEIN"/>
    <property type="match status" value="1"/>
</dbReference>
<proteinExistence type="predicted"/>